<gene>
    <name evidence="3" type="ORF">AB205_0194160</name>
</gene>
<feature type="region of interest" description="Disordered" evidence="2">
    <location>
        <begin position="65"/>
        <end position="85"/>
    </location>
</feature>
<dbReference type="PANTHER" id="PTHR16095">
    <property type="entry name" value="TRANSMEMBRANE PROTEIN 143 FAMILY MEMBER"/>
    <property type="match status" value="1"/>
</dbReference>
<feature type="compositionally biased region" description="Basic and acidic residues" evidence="2">
    <location>
        <begin position="158"/>
        <end position="168"/>
    </location>
</feature>
<feature type="compositionally biased region" description="Polar residues" evidence="2">
    <location>
        <begin position="71"/>
        <end position="82"/>
    </location>
</feature>
<proteinExistence type="predicted"/>
<feature type="compositionally biased region" description="Basic and acidic residues" evidence="2">
    <location>
        <begin position="466"/>
        <end position="477"/>
    </location>
</feature>
<feature type="region of interest" description="Disordered" evidence="2">
    <location>
        <begin position="25"/>
        <end position="52"/>
    </location>
</feature>
<evidence type="ECO:0000313" key="3">
    <source>
        <dbReference type="EMBL" id="PIO41142.1"/>
    </source>
</evidence>
<feature type="compositionally biased region" description="Polar residues" evidence="2">
    <location>
        <begin position="452"/>
        <end position="465"/>
    </location>
</feature>
<feature type="compositionally biased region" description="Basic and acidic residues" evidence="2">
    <location>
        <begin position="568"/>
        <end position="580"/>
    </location>
</feature>
<evidence type="ECO:0000256" key="1">
    <source>
        <dbReference type="ARBA" id="ARBA00022553"/>
    </source>
</evidence>
<dbReference type="AlphaFoldDB" id="A0A2G9SM69"/>
<reference evidence="4" key="1">
    <citation type="journal article" date="2017" name="Nat. Commun.">
        <title>The North American bullfrog draft genome provides insight into hormonal regulation of long noncoding RNA.</title>
        <authorList>
            <person name="Hammond S.A."/>
            <person name="Warren R.L."/>
            <person name="Vandervalk B.P."/>
            <person name="Kucuk E."/>
            <person name="Khan H."/>
            <person name="Gibb E.A."/>
            <person name="Pandoh P."/>
            <person name="Kirk H."/>
            <person name="Zhao Y."/>
            <person name="Jones M."/>
            <person name="Mungall A.J."/>
            <person name="Coope R."/>
            <person name="Pleasance S."/>
            <person name="Moore R.A."/>
            <person name="Holt R.A."/>
            <person name="Round J.M."/>
            <person name="Ohora S."/>
            <person name="Walle B.V."/>
            <person name="Veldhoen N."/>
            <person name="Helbing C.C."/>
            <person name="Birol I."/>
        </authorList>
    </citation>
    <scope>NUCLEOTIDE SEQUENCE [LARGE SCALE GENOMIC DNA]</scope>
</reference>
<feature type="compositionally biased region" description="Basic and acidic residues" evidence="2">
    <location>
        <begin position="511"/>
        <end position="521"/>
    </location>
</feature>
<protein>
    <recommendedName>
        <fullName evidence="5">Proline and serine-rich protein 2</fullName>
    </recommendedName>
</protein>
<feature type="compositionally biased region" description="Basic and acidic residues" evidence="2">
    <location>
        <begin position="490"/>
        <end position="503"/>
    </location>
</feature>
<dbReference type="PANTHER" id="PTHR16095:SF9">
    <property type="entry name" value="PROLINE AND SERINE-RICH PROTEIN 2"/>
    <property type="match status" value="1"/>
</dbReference>
<evidence type="ECO:0000313" key="4">
    <source>
        <dbReference type="Proteomes" id="UP000228934"/>
    </source>
</evidence>
<feature type="region of interest" description="Disordered" evidence="2">
    <location>
        <begin position="568"/>
        <end position="594"/>
    </location>
</feature>
<feature type="compositionally biased region" description="Polar residues" evidence="2">
    <location>
        <begin position="581"/>
        <end position="594"/>
    </location>
</feature>
<dbReference type="EMBL" id="KV922816">
    <property type="protein sequence ID" value="PIO41142.1"/>
    <property type="molecule type" value="Genomic_DNA"/>
</dbReference>
<accession>A0A2G9SM69</accession>
<sequence length="625" mass="69959">MKYLTNEEKNALMFFEETLDAFEEDNEEPPILLNSSLGSYSPRTTEDSHSDSDDIIDLVQTGHNHEGLLSDTGSGPTTNGQKRTQHDSSLLAAPGFASAPVIISESAIQRVERVEDHFPSEPPIDYPKFHGAVPTPVIIAQKISEKKTENVHLSSMSPKEERSPELKKSVATSPVGDEHFVLPGSPNGKLNRFPNNISVKLTGKQYNKTIAKAAVNVQERKAQVLANLHGQTLFAEEIDGKNSEQLIRRTSFRDVSSEQARYEALTKLGLVKEMPIQANMQTTSASTSPVSNGQHSPKFFPPEIKRRFSNEKVNANSQLSAKIPTPEFNTKISNEHHVINSQSSSKFFTTETKRVPSIEKDNMSSQHLPKVLAEESNRRLSNEQMNTRVSIKVLSPESSKKISYDHDFNNGQNSSKYFTTETKRVPSIEKDTMSSQHSPKVLAEESNRRLSNEQMNTRVSQVRSPESSKKISYDHDFNNGQNSSKYFTTETKRIPSEEQDHMSGQHLPKVLGEESSRRLSNEQESISKILRNEPSPFVPLGKTVVIKGETPASYVDKNKRHSSIYVNHEQKQPNHQEIKRTQSVPRPTGFRSQGITVQFSGRDSSEDTRKDALRKLGLLKGQSGQ</sequence>
<dbReference type="OrthoDB" id="8725016at2759"/>
<evidence type="ECO:0000256" key="2">
    <source>
        <dbReference type="SAM" id="MobiDB-lite"/>
    </source>
</evidence>
<feature type="region of interest" description="Disordered" evidence="2">
    <location>
        <begin position="148"/>
        <end position="177"/>
    </location>
</feature>
<feature type="compositionally biased region" description="Polar residues" evidence="2">
    <location>
        <begin position="478"/>
        <end position="489"/>
    </location>
</feature>
<name>A0A2G9SM69_AQUCT</name>
<organism evidence="3 4">
    <name type="scientific">Aquarana catesbeiana</name>
    <name type="common">American bullfrog</name>
    <name type="synonym">Rana catesbeiana</name>
    <dbReference type="NCBI Taxonomy" id="8400"/>
    <lineage>
        <taxon>Eukaryota</taxon>
        <taxon>Metazoa</taxon>
        <taxon>Chordata</taxon>
        <taxon>Craniata</taxon>
        <taxon>Vertebrata</taxon>
        <taxon>Euteleostomi</taxon>
        <taxon>Amphibia</taxon>
        <taxon>Batrachia</taxon>
        <taxon>Anura</taxon>
        <taxon>Neobatrachia</taxon>
        <taxon>Ranoidea</taxon>
        <taxon>Ranidae</taxon>
        <taxon>Aquarana</taxon>
    </lineage>
</organism>
<feature type="compositionally biased region" description="Basic and acidic residues" evidence="2">
    <location>
        <begin position="442"/>
        <end position="451"/>
    </location>
</feature>
<feature type="region of interest" description="Disordered" evidence="2">
    <location>
        <begin position="429"/>
        <end position="528"/>
    </location>
</feature>
<feature type="compositionally biased region" description="Polar residues" evidence="2">
    <location>
        <begin position="33"/>
        <end position="43"/>
    </location>
</feature>
<keyword evidence="1" id="KW-0597">Phosphoprotein</keyword>
<dbReference type="Proteomes" id="UP000228934">
    <property type="component" value="Unassembled WGS sequence"/>
</dbReference>
<keyword evidence="4" id="KW-1185">Reference proteome</keyword>
<evidence type="ECO:0008006" key="5">
    <source>
        <dbReference type="Google" id="ProtNLM"/>
    </source>
</evidence>